<name>A0ABN2MZZ8_9PSEU</name>
<dbReference type="Proteomes" id="UP001500449">
    <property type="component" value="Unassembled WGS sequence"/>
</dbReference>
<evidence type="ECO:0000313" key="2">
    <source>
        <dbReference type="Proteomes" id="UP001500449"/>
    </source>
</evidence>
<protein>
    <submittedName>
        <fullName evidence="1">Oxalurate catabolism protein HpxZ</fullName>
    </submittedName>
</protein>
<dbReference type="Gene3D" id="3.10.450.50">
    <property type="match status" value="1"/>
</dbReference>
<dbReference type="RefSeq" id="WP_344415517.1">
    <property type="nucleotide sequence ID" value="NZ_BAAAQK010000005.1"/>
</dbReference>
<organism evidence="1 2">
    <name type="scientific">Pseudonocardia ailaonensis</name>
    <dbReference type="NCBI Taxonomy" id="367279"/>
    <lineage>
        <taxon>Bacteria</taxon>
        <taxon>Bacillati</taxon>
        <taxon>Actinomycetota</taxon>
        <taxon>Actinomycetes</taxon>
        <taxon>Pseudonocardiales</taxon>
        <taxon>Pseudonocardiaceae</taxon>
        <taxon>Pseudonocardia</taxon>
    </lineage>
</organism>
<dbReference type="InterPro" id="IPR024507">
    <property type="entry name" value="AtzH-like"/>
</dbReference>
<evidence type="ECO:0000313" key="1">
    <source>
        <dbReference type="EMBL" id="GAA1843696.1"/>
    </source>
</evidence>
<reference evidence="1 2" key="1">
    <citation type="journal article" date="2019" name="Int. J. Syst. Evol. Microbiol.">
        <title>The Global Catalogue of Microorganisms (GCM) 10K type strain sequencing project: providing services to taxonomists for standard genome sequencing and annotation.</title>
        <authorList>
            <consortium name="The Broad Institute Genomics Platform"/>
            <consortium name="The Broad Institute Genome Sequencing Center for Infectious Disease"/>
            <person name="Wu L."/>
            <person name="Ma J."/>
        </authorList>
    </citation>
    <scope>NUCLEOTIDE SEQUENCE [LARGE SCALE GENOMIC DNA]</scope>
    <source>
        <strain evidence="1 2">JCM 16009</strain>
    </source>
</reference>
<proteinExistence type="predicted"/>
<dbReference type="CDD" id="cd00531">
    <property type="entry name" value="NTF2_like"/>
    <property type="match status" value="1"/>
</dbReference>
<accession>A0ABN2MZZ8</accession>
<dbReference type="Pfam" id="PF11533">
    <property type="entry name" value="AtzH-like"/>
    <property type="match status" value="1"/>
</dbReference>
<dbReference type="SUPFAM" id="SSF54427">
    <property type="entry name" value="NTF2-like"/>
    <property type="match status" value="1"/>
</dbReference>
<dbReference type="InterPro" id="IPR032710">
    <property type="entry name" value="NTF2-like_dom_sf"/>
</dbReference>
<keyword evidence="2" id="KW-1185">Reference proteome</keyword>
<gene>
    <name evidence="1" type="primary">hpxZ</name>
    <name evidence="1" type="ORF">GCM10009836_23820</name>
</gene>
<sequence>MTGTATENVTGPAALPDVTAEITEVFGRYEQALREADVELLTELFWADPRCVRYGVADRQQGGAEIAAWRRANPGVPAGRTLSETVVLVTSPTTAVVSTLFGYPGTAAEGRQTQTWVRFAEGWKIVAAHVSEITP</sequence>
<dbReference type="EMBL" id="BAAAQK010000005">
    <property type="protein sequence ID" value="GAA1843696.1"/>
    <property type="molecule type" value="Genomic_DNA"/>
</dbReference>
<comment type="caution">
    <text evidence="1">The sequence shown here is derived from an EMBL/GenBank/DDBJ whole genome shotgun (WGS) entry which is preliminary data.</text>
</comment>